<feature type="chain" id="PRO_5039607775" evidence="5">
    <location>
        <begin position="29"/>
        <end position="352"/>
    </location>
</feature>
<dbReference type="Pfam" id="PF01497">
    <property type="entry name" value="Peripla_BP_2"/>
    <property type="match status" value="1"/>
</dbReference>
<dbReference type="SUPFAM" id="SSF53807">
    <property type="entry name" value="Helical backbone' metal receptor"/>
    <property type="match status" value="1"/>
</dbReference>
<evidence type="ECO:0000256" key="4">
    <source>
        <dbReference type="ARBA" id="ARBA00022729"/>
    </source>
</evidence>
<dbReference type="EMBL" id="JAEINH010000011">
    <property type="protein sequence ID" value="MBI9115875.1"/>
    <property type="molecule type" value="Genomic_DNA"/>
</dbReference>
<dbReference type="CDD" id="cd01146">
    <property type="entry name" value="FhuD"/>
    <property type="match status" value="1"/>
</dbReference>
<feature type="signal peptide" evidence="5">
    <location>
        <begin position="1"/>
        <end position="28"/>
    </location>
</feature>
<evidence type="ECO:0000256" key="2">
    <source>
        <dbReference type="ARBA" id="ARBA00008814"/>
    </source>
</evidence>
<evidence type="ECO:0000313" key="7">
    <source>
        <dbReference type="EMBL" id="MBI9115875.1"/>
    </source>
</evidence>
<keyword evidence="8" id="KW-1185">Reference proteome</keyword>
<dbReference type="InterPro" id="IPR002491">
    <property type="entry name" value="ABC_transptr_periplasmic_BD"/>
</dbReference>
<comment type="subcellular location">
    <subcellularLocation>
        <location evidence="1">Cell envelope</location>
    </subcellularLocation>
</comment>
<sequence>MSILRPTSRAARAAATVAGGALALAGLAACSTDSTSSGDSSAPAAGADTDAFPVTIEHALGETVVDSAPSSVVTISWANQDAVIALGVVPTAMPFSTYGGDEDGYLPWTLEALEALGDERPTLFSEADGTPLEDIQTAAPDLILGTYSGLTQDEYDQLEKIAPTVAYPEVAWGTDWKDQLDVTGRALGLEDQADDLESQIEEDIAAAVEAAPEIQGKTFAYLSFSSADPSTVTYYTTEDSRVEFVESLGLESAPSIETLSEGNDEFFGTISAELADTIDADIVFAYVDSPEHLEAVKADPLLGTIPAIKSGAVVTLDDPTFILSTSAPSPLSIPWAVDQYVPLIQAAAAETE</sequence>
<keyword evidence="4 5" id="KW-0732">Signal</keyword>
<dbReference type="AlphaFoldDB" id="A0A934IDQ9"/>
<dbReference type="PROSITE" id="PS50983">
    <property type="entry name" value="FE_B12_PBP"/>
    <property type="match status" value="1"/>
</dbReference>
<dbReference type="PROSITE" id="PS51257">
    <property type="entry name" value="PROKAR_LIPOPROTEIN"/>
    <property type="match status" value="1"/>
</dbReference>
<protein>
    <submittedName>
        <fullName evidence="7">Iron-siderophore ABC transporter substrate-binding protein</fullName>
    </submittedName>
</protein>
<evidence type="ECO:0000256" key="1">
    <source>
        <dbReference type="ARBA" id="ARBA00004196"/>
    </source>
</evidence>
<gene>
    <name evidence="7" type="ORF">JAV76_12710</name>
</gene>
<accession>A0A934IDQ9</accession>
<dbReference type="RefSeq" id="WP_198734439.1">
    <property type="nucleotide sequence ID" value="NZ_JAEINH010000011.1"/>
</dbReference>
<dbReference type="PANTHER" id="PTHR30532:SF24">
    <property type="entry name" value="FERRIC ENTEROBACTIN-BINDING PERIPLASMIC PROTEIN FEPB"/>
    <property type="match status" value="1"/>
</dbReference>
<dbReference type="GO" id="GO:0030288">
    <property type="term" value="C:outer membrane-bounded periplasmic space"/>
    <property type="evidence" value="ECO:0007669"/>
    <property type="project" value="TreeGrafter"/>
</dbReference>
<name>A0A934IDQ9_9MICO</name>
<keyword evidence="3" id="KW-0813">Transport</keyword>
<dbReference type="GO" id="GO:1901678">
    <property type="term" value="P:iron coordination entity transport"/>
    <property type="evidence" value="ECO:0007669"/>
    <property type="project" value="UniProtKB-ARBA"/>
</dbReference>
<evidence type="ECO:0000313" key="8">
    <source>
        <dbReference type="Proteomes" id="UP000602087"/>
    </source>
</evidence>
<comment type="similarity">
    <text evidence="2">Belongs to the bacterial solute-binding protein 8 family.</text>
</comment>
<evidence type="ECO:0000256" key="3">
    <source>
        <dbReference type="ARBA" id="ARBA00022448"/>
    </source>
</evidence>
<organism evidence="7 8">
    <name type="scientific">Sanguibacter suaedae</name>
    <dbReference type="NCBI Taxonomy" id="2795737"/>
    <lineage>
        <taxon>Bacteria</taxon>
        <taxon>Bacillati</taxon>
        <taxon>Actinomycetota</taxon>
        <taxon>Actinomycetes</taxon>
        <taxon>Micrococcales</taxon>
        <taxon>Sanguibacteraceae</taxon>
        <taxon>Sanguibacter</taxon>
    </lineage>
</organism>
<proteinExistence type="inferred from homology"/>
<dbReference type="Gene3D" id="3.40.50.1980">
    <property type="entry name" value="Nitrogenase molybdenum iron protein domain"/>
    <property type="match status" value="2"/>
</dbReference>
<feature type="domain" description="Fe/B12 periplasmic-binding" evidence="6">
    <location>
        <begin position="71"/>
        <end position="348"/>
    </location>
</feature>
<reference evidence="7" key="1">
    <citation type="submission" date="2020-12" db="EMBL/GenBank/DDBJ databases">
        <title>Sanguibacter suaedae sp. nov., isolated from Suaeda aralocaspica.</title>
        <authorList>
            <person name="Ma Q."/>
        </authorList>
    </citation>
    <scope>NUCLEOTIDE SEQUENCE</scope>
    <source>
        <strain evidence="7">YZGR15</strain>
    </source>
</reference>
<evidence type="ECO:0000256" key="5">
    <source>
        <dbReference type="SAM" id="SignalP"/>
    </source>
</evidence>
<evidence type="ECO:0000259" key="6">
    <source>
        <dbReference type="PROSITE" id="PS50983"/>
    </source>
</evidence>
<dbReference type="PANTHER" id="PTHR30532">
    <property type="entry name" value="IRON III DICITRATE-BINDING PERIPLASMIC PROTEIN"/>
    <property type="match status" value="1"/>
</dbReference>
<comment type="caution">
    <text evidence="7">The sequence shown here is derived from an EMBL/GenBank/DDBJ whole genome shotgun (WGS) entry which is preliminary data.</text>
</comment>
<dbReference type="Proteomes" id="UP000602087">
    <property type="component" value="Unassembled WGS sequence"/>
</dbReference>
<dbReference type="InterPro" id="IPR051313">
    <property type="entry name" value="Bact_iron-sidero_bind"/>
</dbReference>